<evidence type="ECO:0000256" key="1">
    <source>
        <dbReference type="SAM" id="SignalP"/>
    </source>
</evidence>
<gene>
    <name evidence="2" type="ORF">EWH70_23690</name>
</gene>
<comment type="caution">
    <text evidence="2">The sequence shown here is derived from an EMBL/GenBank/DDBJ whole genome shotgun (WGS) entry which is preliminary data.</text>
</comment>
<dbReference type="AlphaFoldDB" id="A0A4Q7J352"/>
<evidence type="ECO:0000313" key="3">
    <source>
        <dbReference type="Proteomes" id="UP000292003"/>
    </source>
</evidence>
<reference evidence="2 3" key="1">
    <citation type="submission" date="2019-02" db="EMBL/GenBank/DDBJ databases">
        <title>Draft genome sequence of Amycolatopsis sp. 8-3EHSu isolated from roots of Suaeda maritima.</title>
        <authorList>
            <person name="Duangmal K."/>
            <person name="Chantavorakit T."/>
        </authorList>
    </citation>
    <scope>NUCLEOTIDE SEQUENCE [LARGE SCALE GENOMIC DNA]</scope>
    <source>
        <strain evidence="2 3">8-3EHSu</strain>
    </source>
</reference>
<keyword evidence="3" id="KW-1185">Reference proteome</keyword>
<sequence length="420" mass="45200">MVSVRRWGIAAAVVLLLGGCAPGSSDPTAGREPTPGRLSYVYFTDGPDEQVTRSLIAEYEKTRGVRVDLQIVPFSELQQQLQARLASGNAPDVARVHNLGAYRGELADLGPIGGEFLDQAQQAIRGPGGETLAVPSDLTMNGPLVNTDQFARAGVALPPPDRPWTWDELLANARRVQQAVGAPHAIAFDKSGHRLAGLFSQFGTTYFGPGGGVAFDPVKAERAVRLFVDLNQQGLMYKDFWIESGTKYRGANEIFLRQDAPVYFSGNWQVSQLAKSAKFGWAAIPNPCAQRCGGYPGGKFMIVFNQSPNQRAAAEFVAFMNSRAAQERYAREAKFLPTRKDLIASGVSYPDHGADMAVFLGDVARTDPDAFADNYHPAFDTAARAAVKEFAAAIAGQQSAADTVERIRAEAAEAAEASSR</sequence>
<dbReference type="OrthoDB" id="8317736at2"/>
<feature type="chain" id="PRO_5038852338" evidence="1">
    <location>
        <begin position="26"/>
        <end position="420"/>
    </location>
</feature>
<dbReference type="Pfam" id="PF01547">
    <property type="entry name" value="SBP_bac_1"/>
    <property type="match status" value="1"/>
</dbReference>
<feature type="signal peptide" evidence="1">
    <location>
        <begin position="1"/>
        <end position="25"/>
    </location>
</feature>
<accession>A0A4Q7J352</accession>
<dbReference type="PROSITE" id="PS51257">
    <property type="entry name" value="PROKAR_LIPOPROTEIN"/>
    <property type="match status" value="1"/>
</dbReference>
<proteinExistence type="predicted"/>
<dbReference type="EMBL" id="SFCC01000012">
    <property type="protein sequence ID" value="RZQ61389.1"/>
    <property type="molecule type" value="Genomic_DNA"/>
</dbReference>
<evidence type="ECO:0000313" key="2">
    <source>
        <dbReference type="EMBL" id="RZQ61389.1"/>
    </source>
</evidence>
<dbReference type="InterPro" id="IPR050490">
    <property type="entry name" value="Bact_solute-bd_prot1"/>
</dbReference>
<dbReference type="SUPFAM" id="SSF53850">
    <property type="entry name" value="Periplasmic binding protein-like II"/>
    <property type="match status" value="1"/>
</dbReference>
<dbReference type="PANTHER" id="PTHR43649:SF12">
    <property type="entry name" value="DIACETYLCHITOBIOSE BINDING PROTEIN DASA"/>
    <property type="match status" value="1"/>
</dbReference>
<dbReference type="InterPro" id="IPR006059">
    <property type="entry name" value="SBP"/>
</dbReference>
<name>A0A4Q7J352_9PSEU</name>
<dbReference type="PANTHER" id="PTHR43649">
    <property type="entry name" value="ARABINOSE-BINDING PROTEIN-RELATED"/>
    <property type="match status" value="1"/>
</dbReference>
<dbReference type="Proteomes" id="UP000292003">
    <property type="component" value="Unassembled WGS sequence"/>
</dbReference>
<keyword evidence="1" id="KW-0732">Signal</keyword>
<protein>
    <submittedName>
        <fullName evidence="2">Extracellular solute-binding protein</fullName>
    </submittedName>
</protein>
<dbReference type="Gene3D" id="3.40.190.10">
    <property type="entry name" value="Periplasmic binding protein-like II"/>
    <property type="match status" value="1"/>
</dbReference>
<organism evidence="2 3">
    <name type="scientific">Amycolatopsis suaedae</name>
    <dbReference type="NCBI Taxonomy" id="2510978"/>
    <lineage>
        <taxon>Bacteria</taxon>
        <taxon>Bacillati</taxon>
        <taxon>Actinomycetota</taxon>
        <taxon>Actinomycetes</taxon>
        <taxon>Pseudonocardiales</taxon>
        <taxon>Pseudonocardiaceae</taxon>
        <taxon>Amycolatopsis</taxon>
    </lineage>
</organism>